<feature type="binding site" evidence="5">
    <location>
        <position position="221"/>
    </location>
    <ligand>
        <name>isopentenyl diphosphate</name>
        <dbReference type="ChEBI" id="CHEBI:128769"/>
    </ligand>
</feature>
<dbReference type="GO" id="GO:0050992">
    <property type="term" value="P:dimethylallyl diphosphate biosynthetic process"/>
    <property type="evidence" value="ECO:0007669"/>
    <property type="project" value="UniProtKB-UniRule"/>
</dbReference>
<organism evidence="6 7">
    <name type="scientific">Candidatus Nitrohelix vancouverensis</name>
    <dbReference type="NCBI Taxonomy" id="2705534"/>
    <lineage>
        <taxon>Bacteria</taxon>
        <taxon>Pseudomonadati</taxon>
        <taxon>Nitrospinota/Tectimicrobiota group</taxon>
        <taxon>Nitrospinota</taxon>
        <taxon>Nitrospinia</taxon>
        <taxon>Nitrospinales</taxon>
        <taxon>Nitrospinaceae</taxon>
        <taxon>Candidatus Nitrohelix</taxon>
    </lineage>
</organism>
<feature type="binding site" evidence="5">
    <location>
        <position position="124"/>
    </location>
    <ligand>
        <name>dimethylallyl diphosphate</name>
        <dbReference type="ChEBI" id="CHEBI:57623"/>
    </ligand>
</feature>
<feature type="binding site" evidence="5">
    <location>
        <position position="221"/>
    </location>
    <ligand>
        <name>dimethylallyl diphosphate</name>
        <dbReference type="ChEBI" id="CHEBI:57623"/>
    </ligand>
</feature>
<feature type="binding site" evidence="5">
    <location>
        <position position="193"/>
    </location>
    <ligand>
        <name>[4Fe-4S] cluster</name>
        <dbReference type="ChEBI" id="CHEBI:49883"/>
    </ligand>
</feature>
<dbReference type="Gene3D" id="3.40.50.11270">
    <property type="match status" value="1"/>
</dbReference>
<feature type="binding site" evidence="5">
    <location>
        <position position="223"/>
    </location>
    <ligand>
        <name>(2E)-4-hydroxy-3-methylbut-2-enyl diphosphate</name>
        <dbReference type="ChEBI" id="CHEBI:128753"/>
    </ligand>
</feature>
<evidence type="ECO:0000313" key="7">
    <source>
        <dbReference type="Proteomes" id="UP000594464"/>
    </source>
</evidence>
<feature type="binding site" evidence="5">
    <location>
        <position position="74"/>
    </location>
    <ligand>
        <name>isopentenyl diphosphate</name>
        <dbReference type="ChEBI" id="CHEBI:128769"/>
    </ligand>
</feature>
<feature type="binding site" evidence="5">
    <location>
        <position position="265"/>
    </location>
    <ligand>
        <name>dimethylallyl diphosphate</name>
        <dbReference type="ChEBI" id="CHEBI:57623"/>
    </ligand>
</feature>
<feature type="binding site" evidence="5">
    <location>
        <position position="223"/>
    </location>
    <ligand>
        <name>dimethylallyl diphosphate</name>
        <dbReference type="ChEBI" id="CHEBI:57623"/>
    </ligand>
</feature>
<comment type="catalytic activity">
    <reaction evidence="5">
        <text>isopentenyl diphosphate + 2 oxidized [2Fe-2S]-[ferredoxin] + H2O = (2E)-4-hydroxy-3-methylbut-2-enyl diphosphate + 2 reduced [2Fe-2S]-[ferredoxin] + 2 H(+)</text>
        <dbReference type="Rhea" id="RHEA:24488"/>
        <dbReference type="Rhea" id="RHEA-COMP:10000"/>
        <dbReference type="Rhea" id="RHEA-COMP:10001"/>
        <dbReference type="ChEBI" id="CHEBI:15377"/>
        <dbReference type="ChEBI" id="CHEBI:15378"/>
        <dbReference type="ChEBI" id="CHEBI:33737"/>
        <dbReference type="ChEBI" id="CHEBI:33738"/>
        <dbReference type="ChEBI" id="CHEBI:128753"/>
        <dbReference type="ChEBI" id="CHEBI:128769"/>
        <dbReference type="EC" id="1.17.7.4"/>
    </reaction>
</comment>
<proteinExistence type="inferred from homology"/>
<feature type="binding site" evidence="5">
    <location>
        <position position="124"/>
    </location>
    <ligand>
        <name>isopentenyl diphosphate</name>
        <dbReference type="ChEBI" id="CHEBI:128769"/>
    </ligand>
</feature>
<dbReference type="GO" id="GO:0051745">
    <property type="term" value="F:4-hydroxy-3-methylbut-2-enyl diphosphate reductase activity"/>
    <property type="evidence" value="ECO:0007669"/>
    <property type="project" value="UniProtKB-UniRule"/>
</dbReference>
<keyword evidence="5" id="KW-0414">Isoprene biosynthesis</keyword>
<dbReference type="Pfam" id="PF02401">
    <property type="entry name" value="LYTB"/>
    <property type="match status" value="1"/>
</dbReference>
<feature type="binding site" evidence="5">
    <location>
        <position position="39"/>
    </location>
    <ligand>
        <name>dimethylallyl diphosphate</name>
        <dbReference type="ChEBI" id="CHEBI:57623"/>
    </ligand>
</feature>
<feature type="binding site" evidence="5">
    <location>
        <position position="12"/>
    </location>
    <ligand>
        <name>[4Fe-4S] cluster</name>
        <dbReference type="ChEBI" id="CHEBI:49883"/>
    </ligand>
</feature>
<protein>
    <recommendedName>
        <fullName evidence="5">4-hydroxy-3-methylbut-2-enyl diphosphate reductase</fullName>
        <shortName evidence="5">HMBPP reductase</shortName>
        <ecNumber evidence="5">1.17.7.4</ecNumber>
    </recommendedName>
</protein>
<dbReference type="CDD" id="cd13944">
    <property type="entry name" value="lytB_ispH"/>
    <property type="match status" value="1"/>
</dbReference>
<keyword evidence="5 6" id="KW-0560">Oxidoreductase</keyword>
<dbReference type="GO" id="GO:0019288">
    <property type="term" value="P:isopentenyl diphosphate biosynthetic process, methylerythritol 4-phosphate pathway"/>
    <property type="evidence" value="ECO:0007669"/>
    <property type="project" value="UniProtKB-UniRule"/>
</dbReference>
<dbReference type="EC" id="1.17.7.4" evidence="5"/>
<evidence type="ECO:0000256" key="4">
    <source>
        <dbReference type="ARBA" id="ARBA00023014"/>
    </source>
</evidence>
<keyword evidence="3 5" id="KW-0408">Iron</keyword>
<dbReference type="AlphaFoldDB" id="A0A7T0C4X9"/>
<feature type="binding site" evidence="5">
    <location>
        <position position="39"/>
    </location>
    <ligand>
        <name>isopentenyl diphosphate</name>
        <dbReference type="ChEBI" id="CHEBI:128769"/>
    </ligand>
</feature>
<dbReference type="UniPathway" id="UPA00056">
    <property type="reaction ID" value="UER00097"/>
</dbReference>
<feature type="binding site" evidence="5">
    <location>
        <position position="74"/>
    </location>
    <ligand>
        <name>(2E)-4-hydroxy-3-methylbut-2-enyl diphosphate</name>
        <dbReference type="ChEBI" id="CHEBI:128753"/>
    </ligand>
</feature>
<feature type="binding site" evidence="5">
    <location>
        <position position="265"/>
    </location>
    <ligand>
        <name>isopentenyl diphosphate</name>
        <dbReference type="ChEBI" id="CHEBI:128769"/>
    </ligand>
</feature>
<feature type="binding site" evidence="5">
    <location>
        <position position="265"/>
    </location>
    <ligand>
        <name>(2E)-4-hydroxy-3-methylbut-2-enyl diphosphate</name>
        <dbReference type="ChEBI" id="CHEBI:128753"/>
    </ligand>
</feature>
<comment type="pathway">
    <text evidence="5">Isoprenoid biosynthesis; dimethylallyl diphosphate biosynthesis; dimethylallyl diphosphate from (2E)-4-hydroxy-3-methylbutenyl diphosphate: step 1/1.</text>
</comment>
<dbReference type="Gene3D" id="3.40.1010.20">
    <property type="entry name" value="4-hydroxy-3-methylbut-2-enyl diphosphate reductase, catalytic domain"/>
    <property type="match status" value="2"/>
</dbReference>
<evidence type="ECO:0000256" key="1">
    <source>
        <dbReference type="ARBA" id="ARBA00022485"/>
    </source>
</evidence>
<dbReference type="NCBIfam" id="TIGR00216">
    <property type="entry name" value="ispH_lytB"/>
    <property type="match status" value="1"/>
</dbReference>
<name>A0A7T0C4X9_9BACT</name>
<keyword evidence="4 5" id="KW-0411">Iron-sulfur</keyword>
<dbReference type="InterPro" id="IPR003451">
    <property type="entry name" value="LytB/IspH"/>
</dbReference>
<dbReference type="EMBL" id="CP048620">
    <property type="protein sequence ID" value="QPJ66662.1"/>
    <property type="molecule type" value="Genomic_DNA"/>
</dbReference>
<dbReference type="KEGG" id="nva:G3M78_15130"/>
<evidence type="ECO:0000256" key="5">
    <source>
        <dbReference type="HAMAP-Rule" id="MF_00191"/>
    </source>
</evidence>
<feature type="active site" description="Proton donor" evidence="5">
    <location>
        <position position="126"/>
    </location>
</feature>
<evidence type="ECO:0000313" key="6">
    <source>
        <dbReference type="EMBL" id="QPJ66662.1"/>
    </source>
</evidence>
<evidence type="ECO:0000256" key="2">
    <source>
        <dbReference type="ARBA" id="ARBA00022723"/>
    </source>
</evidence>
<feature type="binding site" evidence="5">
    <location>
        <position position="223"/>
    </location>
    <ligand>
        <name>isopentenyl diphosphate</name>
        <dbReference type="ChEBI" id="CHEBI:128769"/>
    </ligand>
</feature>
<reference evidence="7" key="1">
    <citation type="submission" date="2020-02" db="EMBL/GenBank/DDBJ databases">
        <title>Genomic and physiological characterization of two novel Nitrospinaceae genera.</title>
        <authorList>
            <person name="Mueller A.J."/>
            <person name="Jung M.-Y."/>
            <person name="Strachan C.R."/>
            <person name="Herbold C.W."/>
            <person name="Kirkegaard R.H."/>
            <person name="Daims H."/>
        </authorList>
    </citation>
    <scope>NUCLEOTIDE SEQUENCE [LARGE SCALE GENOMIC DNA]</scope>
</reference>
<dbReference type="GO" id="GO:0016114">
    <property type="term" value="P:terpenoid biosynthetic process"/>
    <property type="evidence" value="ECO:0007669"/>
    <property type="project" value="UniProtKB-UniRule"/>
</dbReference>
<feature type="binding site" evidence="5">
    <location>
        <position position="124"/>
    </location>
    <ligand>
        <name>(2E)-4-hydroxy-3-methylbut-2-enyl diphosphate</name>
        <dbReference type="ChEBI" id="CHEBI:128753"/>
    </ligand>
</feature>
<comment type="similarity">
    <text evidence="5">Belongs to the IspH family.</text>
</comment>
<keyword evidence="2 5" id="KW-0479">Metal-binding</keyword>
<comment type="pathway">
    <text evidence="5">Isoprenoid biosynthesis; isopentenyl diphosphate biosynthesis via DXP pathway; isopentenyl diphosphate from 1-deoxy-D-xylulose 5-phosphate: step 6/6.</text>
</comment>
<feature type="binding site" evidence="5">
    <location>
        <position position="39"/>
    </location>
    <ligand>
        <name>(2E)-4-hydroxy-3-methylbut-2-enyl diphosphate</name>
        <dbReference type="ChEBI" id="CHEBI:128753"/>
    </ligand>
</feature>
<feature type="binding site" evidence="5">
    <location>
        <position position="222"/>
    </location>
    <ligand>
        <name>(2E)-4-hydroxy-3-methylbut-2-enyl diphosphate</name>
        <dbReference type="ChEBI" id="CHEBI:128753"/>
    </ligand>
</feature>
<dbReference type="PANTHER" id="PTHR30426">
    <property type="entry name" value="4-HYDROXY-3-METHYLBUT-2-ENYL DIPHOSPHATE REDUCTASE"/>
    <property type="match status" value="1"/>
</dbReference>
<dbReference type="GO" id="GO:0046872">
    <property type="term" value="F:metal ion binding"/>
    <property type="evidence" value="ECO:0007669"/>
    <property type="project" value="UniProtKB-KW"/>
</dbReference>
<sequence length="296" mass="32637">MKVSLASAMGTCFGVQDAINLAMSPEFVSDLTIVGQLVHNAQVNKSLEEHGVAVVKGIGEIDQIKTKKVMITAHGAADKTKKLLNEAGFIVYDASCPLVMRVHKTIKSMVTQNYFPVVIGQKDHVEVKGIVGDLDDYLVINQEEDLEKIRKSGKRRLGIVSQTTLQVEKIEALVRQIREMDCVDEVYFVNTICQPTRDRQIAVHDLASQVDLMIVVGGYNSSNTKKLVQVCDEKGVDSYHIESHSELKDGWFMDKNHVGITAGTSTPEYVINEVHEAILEIAKRVNGAVESESASQ</sequence>
<feature type="binding site" evidence="5">
    <location>
        <position position="222"/>
    </location>
    <ligand>
        <name>dimethylallyl diphosphate</name>
        <dbReference type="ChEBI" id="CHEBI:57623"/>
    </ligand>
</feature>
<gene>
    <name evidence="5 6" type="primary">ispH</name>
    <name evidence="6" type="ORF">G3M78_15130</name>
</gene>
<comment type="function">
    <text evidence="5">Catalyzes the conversion of 1-hydroxy-2-methyl-2-(E)-butenyl 4-diphosphate (HMBPP) into a mixture of isopentenyl diphosphate (IPP) and dimethylallyl diphosphate (DMAPP). Acts in the terminal step of the DOXP/MEP pathway for isoprenoid precursor biosynthesis.</text>
</comment>
<dbReference type="UniPathway" id="UPA00059">
    <property type="reaction ID" value="UER00105"/>
</dbReference>
<evidence type="ECO:0000256" key="3">
    <source>
        <dbReference type="ARBA" id="ARBA00023004"/>
    </source>
</evidence>
<dbReference type="PANTHER" id="PTHR30426:SF0">
    <property type="entry name" value="4-HYDROXY-3-METHYLBUT-2-ENYL DIPHOSPHATE REDUCTASE"/>
    <property type="match status" value="1"/>
</dbReference>
<feature type="binding site" evidence="5">
    <location>
        <position position="222"/>
    </location>
    <ligand>
        <name>isopentenyl diphosphate</name>
        <dbReference type="ChEBI" id="CHEBI:128769"/>
    </ligand>
</feature>
<dbReference type="Proteomes" id="UP000594464">
    <property type="component" value="Chromosome"/>
</dbReference>
<feature type="binding site" evidence="5">
    <location>
        <position position="221"/>
    </location>
    <ligand>
        <name>(2E)-4-hydroxy-3-methylbut-2-enyl diphosphate</name>
        <dbReference type="ChEBI" id="CHEBI:128753"/>
    </ligand>
</feature>
<feature type="binding site" evidence="5">
    <location>
        <position position="96"/>
    </location>
    <ligand>
        <name>[4Fe-4S] cluster</name>
        <dbReference type="ChEBI" id="CHEBI:49883"/>
    </ligand>
</feature>
<dbReference type="GO" id="GO:0051539">
    <property type="term" value="F:4 iron, 4 sulfur cluster binding"/>
    <property type="evidence" value="ECO:0007669"/>
    <property type="project" value="UniProtKB-UniRule"/>
</dbReference>
<feature type="binding site" evidence="5">
    <location>
        <position position="74"/>
    </location>
    <ligand>
        <name>dimethylallyl diphosphate</name>
        <dbReference type="ChEBI" id="CHEBI:57623"/>
    </ligand>
</feature>
<accession>A0A7T0C4X9</accession>
<comment type="cofactor">
    <cofactor evidence="5">
        <name>[4Fe-4S] cluster</name>
        <dbReference type="ChEBI" id="CHEBI:49883"/>
    </cofactor>
    <text evidence="5">Binds 1 [4Fe-4S] cluster per subunit.</text>
</comment>
<feature type="binding site" evidence="5">
    <location>
        <position position="163"/>
    </location>
    <ligand>
        <name>(2E)-4-hydroxy-3-methylbut-2-enyl diphosphate</name>
        <dbReference type="ChEBI" id="CHEBI:128753"/>
    </ligand>
</feature>
<comment type="catalytic activity">
    <reaction evidence="5">
        <text>dimethylallyl diphosphate + 2 oxidized [2Fe-2S]-[ferredoxin] + H2O = (2E)-4-hydroxy-3-methylbut-2-enyl diphosphate + 2 reduced [2Fe-2S]-[ferredoxin] + 2 H(+)</text>
        <dbReference type="Rhea" id="RHEA:24825"/>
        <dbReference type="Rhea" id="RHEA-COMP:10000"/>
        <dbReference type="Rhea" id="RHEA-COMP:10001"/>
        <dbReference type="ChEBI" id="CHEBI:15377"/>
        <dbReference type="ChEBI" id="CHEBI:15378"/>
        <dbReference type="ChEBI" id="CHEBI:33737"/>
        <dbReference type="ChEBI" id="CHEBI:33738"/>
        <dbReference type="ChEBI" id="CHEBI:57623"/>
        <dbReference type="ChEBI" id="CHEBI:128753"/>
        <dbReference type="EC" id="1.17.7.4"/>
    </reaction>
</comment>
<dbReference type="HAMAP" id="MF_00191">
    <property type="entry name" value="IspH"/>
    <property type="match status" value="1"/>
</dbReference>
<keyword evidence="1 5" id="KW-0004">4Fe-4S</keyword>